<dbReference type="Pfam" id="PF08299">
    <property type="entry name" value="Bac_DnaA_C"/>
    <property type="match status" value="1"/>
</dbReference>
<sequence length="319" mass="37917">MARPLRLSFEDALYHITSRGHRKEKIFYEDKDKKVFIRKLSETLLRYSITCYSYCLMDNHYHLFIKTAQPNLSQSIHYLNGSYANWFRTRYQLTGSIFQGRFKSTLVEADSYALILSAYIHLNPLRARITQRLKDYPWSSYLDYLHLRKPQIPNLDSSLVLHYFSHDPMSAMKQYQEYLLQNQHMEDPLTQSYRHIALGSNGFIEEIKLKIEKQGEKREIPVTRSMPFYHAEQILEKMSDTLKINKEIIFSTERGNIYRQLALYLIRYFTSLALSQIGQLFDMDYSAVSQAVKRFEHKCENNNEIAQLKEKMMKVLKKD</sequence>
<dbReference type="EMBL" id="PFKO01000013">
    <property type="protein sequence ID" value="PIY33915.1"/>
    <property type="molecule type" value="Genomic_DNA"/>
</dbReference>
<dbReference type="Gene3D" id="1.10.1750.10">
    <property type="match status" value="1"/>
</dbReference>
<dbReference type="Proteomes" id="UP000228560">
    <property type="component" value="Unassembled WGS sequence"/>
</dbReference>
<dbReference type="SUPFAM" id="SSF48295">
    <property type="entry name" value="TrpR-like"/>
    <property type="match status" value="1"/>
</dbReference>
<evidence type="ECO:0000259" key="2">
    <source>
        <dbReference type="SMART" id="SM01321"/>
    </source>
</evidence>
<dbReference type="GO" id="GO:0006275">
    <property type="term" value="P:regulation of DNA replication"/>
    <property type="evidence" value="ECO:0007669"/>
    <property type="project" value="InterPro"/>
</dbReference>
<comment type="caution">
    <text evidence="4">The sequence shown here is derived from an EMBL/GenBank/DDBJ whole genome shotgun (WGS) entry which is preliminary data.</text>
</comment>
<dbReference type="PANTHER" id="PTHR34322:SF2">
    <property type="entry name" value="TRANSPOSASE IS200-LIKE DOMAIN-CONTAINING PROTEIN"/>
    <property type="match status" value="1"/>
</dbReference>
<dbReference type="GO" id="GO:0006313">
    <property type="term" value="P:DNA transposition"/>
    <property type="evidence" value="ECO:0007669"/>
    <property type="project" value="InterPro"/>
</dbReference>
<dbReference type="GO" id="GO:0004803">
    <property type="term" value="F:transposase activity"/>
    <property type="evidence" value="ECO:0007669"/>
    <property type="project" value="InterPro"/>
</dbReference>
<dbReference type="AlphaFoldDB" id="A0A2M8C8U8"/>
<name>A0A2M8C8U8_9BACT</name>
<dbReference type="InterPro" id="IPR036515">
    <property type="entry name" value="Transposase_17_sf"/>
</dbReference>
<dbReference type="SMART" id="SM01321">
    <property type="entry name" value="Y1_Tnp"/>
    <property type="match status" value="1"/>
</dbReference>
<dbReference type="SMART" id="SM00760">
    <property type="entry name" value="Bac_DnaA_C"/>
    <property type="match status" value="1"/>
</dbReference>
<dbReference type="InterPro" id="IPR002686">
    <property type="entry name" value="Transposase_17"/>
</dbReference>
<feature type="domain" description="Transposase IS200-like" evidence="2">
    <location>
        <begin position="9"/>
        <end position="123"/>
    </location>
</feature>
<gene>
    <name evidence="4" type="ORF">CO097_08100</name>
    <name evidence="3" type="ORF">COZ07_00385</name>
</gene>
<dbReference type="CDD" id="cd06571">
    <property type="entry name" value="Bac_DnaA_C"/>
    <property type="match status" value="1"/>
</dbReference>
<dbReference type="PANTHER" id="PTHR34322">
    <property type="entry name" value="TRANSPOSASE, Y1_TNP DOMAIN-CONTAINING"/>
    <property type="match status" value="1"/>
</dbReference>
<evidence type="ECO:0000313" key="4">
    <source>
        <dbReference type="EMBL" id="PJB55463.1"/>
    </source>
</evidence>
<dbReference type="GO" id="GO:0006270">
    <property type="term" value="P:DNA replication initiation"/>
    <property type="evidence" value="ECO:0007669"/>
    <property type="project" value="InterPro"/>
</dbReference>
<evidence type="ECO:0000313" key="6">
    <source>
        <dbReference type="Proteomes" id="UP000230646"/>
    </source>
</evidence>
<dbReference type="Pfam" id="PF01797">
    <property type="entry name" value="Y1_Tnp"/>
    <property type="match status" value="1"/>
</dbReference>
<proteinExistence type="predicted"/>
<dbReference type="GO" id="GO:0043565">
    <property type="term" value="F:sequence-specific DNA binding"/>
    <property type="evidence" value="ECO:0007669"/>
    <property type="project" value="InterPro"/>
</dbReference>
<evidence type="ECO:0000313" key="3">
    <source>
        <dbReference type="EMBL" id="PIY33915.1"/>
    </source>
</evidence>
<dbReference type="Gene3D" id="3.30.70.1290">
    <property type="entry name" value="Transposase IS200-like"/>
    <property type="match status" value="1"/>
</dbReference>
<dbReference type="SUPFAM" id="SSF143422">
    <property type="entry name" value="Transposase IS200-like"/>
    <property type="match status" value="1"/>
</dbReference>
<dbReference type="InterPro" id="IPR013159">
    <property type="entry name" value="DnaA_C"/>
</dbReference>
<reference evidence="5 6" key="1">
    <citation type="submission" date="2017-09" db="EMBL/GenBank/DDBJ databases">
        <title>Depth-based differentiation of microbial function through sediment-hosted aquifers and enrichment of novel symbionts in the deep terrestrial subsurface.</title>
        <authorList>
            <person name="Probst A.J."/>
            <person name="Ladd B."/>
            <person name="Jarett J.K."/>
            <person name="Geller-Mcgrath D.E."/>
            <person name="Sieber C.M."/>
            <person name="Emerson J.B."/>
            <person name="Anantharaman K."/>
            <person name="Thomas B.C."/>
            <person name="Malmstrom R."/>
            <person name="Stieglmeier M."/>
            <person name="Klingl A."/>
            <person name="Woyke T."/>
            <person name="Ryan C.M."/>
            <person name="Banfield J.F."/>
        </authorList>
    </citation>
    <scope>NUCLEOTIDE SEQUENCE [LARGE SCALE GENOMIC DNA]</scope>
    <source>
        <strain evidence="3">CG_4_10_14_3_um_filter_34_13</strain>
        <strain evidence="4">CG_4_9_14_3_um_filter_33_16</strain>
    </source>
</reference>
<evidence type="ECO:0000313" key="5">
    <source>
        <dbReference type="Proteomes" id="UP000228560"/>
    </source>
</evidence>
<dbReference type="RefSeq" id="WP_406606642.1">
    <property type="nucleotide sequence ID" value="NZ_PFKO01000013.1"/>
</dbReference>
<feature type="domain" description="Chromosomal replication initiator DnaA C-terminal" evidence="1">
    <location>
        <begin position="230"/>
        <end position="295"/>
    </location>
</feature>
<dbReference type="EMBL" id="PFTV01000207">
    <property type="protein sequence ID" value="PJB55463.1"/>
    <property type="molecule type" value="Genomic_DNA"/>
</dbReference>
<protein>
    <submittedName>
        <fullName evidence="4">Chromosomal replication initiator DnaA</fullName>
    </submittedName>
</protein>
<accession>A0A2M8C8U8</accession>
<dbReference type="InterPro" id="IPR010921">
    <property type="entry name" value="Trp_repressor/repl_initiator"/>
</dbReference>
<dbReference type="GO" id="GO:0005524">
    <property type="term" value="F:ATP binding"/>
    <property type="evidence" value="ECO:0007669"/>
    <property type="project" value="InterPro"/>
</dbReference>
<evidence type="ECO:0000259" key="1">
    <source>
        <dbReference type="SMART" id="SM00760"/>
    </source>
</evidence>
<accession>A0A2M7PTM9</accession>
<organism evidence="4 5">
    <name type="scientific">Candidatus Infernicultor aquiphilus</name>
    <dbReference type="NCBI Taxonomy" id="1805029"/>
    <lineage>
        <taxon>Bacteria</taxon>
        <taxon>Pseudomonadati</taxon>
        <taxon>Atribacterota</taxon>
        <taxon>Candidatus Phoenicimicrobiia</taxon>
        <taxon>Candidatus Pheonicimicrobiales</taxon>
        <taxon>Candidatus Phoenicimicrobiaceae</taxon>
        <taxon>Candidatus Infernicultor</taxon>
    </lineage>
</organism>
<dbReference type="Proteomes" id="UP000230646">
    <property type="component" value="Unassembled WGS sequence"/>
</dbReference>